<reference evidence="1 2" key="1">
    <citation type="submission" date="2015-07" db="EMBL/GenBank/DDBJ databases">
        <title>Comparative genomics of the Sigatoka disease complex on banana suggests a link between parallel evolutionary changes in Pseudocercospora fijiensis and Pseudocercospora eumusae and increased virulence on the banana host.</title>
        <authorList>
            <person name="Chang T.-C."/>
            <person name="Salvucci A."/>
            <person name="Crous P.W."/>
            <person name="Stergiopoulos I."/>
        </authorList>
    </citation>
    <scope>NUCLEOTIDE SEQUENCE [LARGE SCALE GENOMIC DNA]</scope>
    <source>
        <strain evidence="1 2">CBS 114824</strain>
    </source>
</reference>
<dbReference type="Proteomes" id="UP000070133">
    <property type="component" value="Unassembled WGS sequence"/>
</dbReference>
<organism evidence="1 2">
    <name type="scientific">Pseudocercospora eumusae</name>
    <dbReference type="NCBI Taxonomy" id="321146"/>
    <lineage>
        <taxon>Eukaryota</taxon>
        <taxon>Fungi</taxon>
        <taxon>Dikarya</taxon>
        <taxon>Ascomycota</taxon>
        <taxon>Pezizomycotina</taxon>
        <taxon>Dothideomycetes</taxon>
        <taxon>Dothideomycetidae</taxon>
        <taxon>Mycosphaerellales</taxon>
        <taxon>Mycosphaerellaceae</taxon>
        <taxon>Pseudocercospora</taxon>
    </lineage>
</organism>
<accession>A0A139H9K6</accession>
<name>A0A139H9K6_9PEZI</name>
<gene>
    <name evidence="1" type="ORF">AC578_3511</name>
</gene>
<dbReference type="AlphaFoldDB" id="A0A139H9K6"/>
<keyword evidence="2" id="KW-1185">Reference proteome</keyword>
<protein>
    <submittedName>
        <fullName evidence="1">Uncharacterized protein</fullName>
    </submittedName>
</protein>
<evidence type="ECO:0000313" key="1">
    <source>
        <dbReference type="EMBL" id="KXS99119.1"/>
    </source>
</evidence>
<evidence type="ECO:0000313" key="2">
    <source>
        <dbReference type="Proteomes" id="UP000070133"/>
    </source>
</evidence>
<dbReference type="EMBL" id="LFZN01000099">
    <property type="protein sequence ID" value="KXS99119.1"/>
    <property type="molecule type" value="Genomic_DNA"/>
</dbReference>
<sequence length="150" mass="17047">MSELSCPHQPLMRMYREQAEVNPVDFEFLFHYSRYTYDTLVEESSNEKIRPLLAPPASLVHSFILDLHLALVVASQLKLQSFSATLGLLHLAHSRVSGPDMYPFECCGEAVAQYWSWQRKSSHGGIHLDLRGSVCYKRVMREASCLMLAG</sequence>
<dbReference type="STRING" id="321146.A0A139H9K6"/>
<dbReference type="OrthoDB" id="416217at2759"/>
<proteinExistence type="predicted"/>
<comment type="caution">
    <text evidence="1">The sequence shown here is derived from an EMBL/GenBank/DDBJ whole genome shotgun (WGS) entry which is preliminary data.</text>
</comment>